<dbReference type="PANTHER" id="PTHR40460">
    <property type="entry name" value="CHROMOSOME 1, WHOLE GENOME SHOTGUN SEQUENCE"/>
    <property type="match status" value="1"/>
</dbReference>
<accession>A0A1Y1IK88</accession>
<dbReference type="Proteomes" id="UP000054558">
    <property type="component" value="Unassembled WGS sequence"/>
</dbReference>
<gene>
    <name evidence="3" type="ORF">KFL_005680060</name>
</gene>
<dbReference type="PANTHER" id="PTHR40460:SF1">
    <property type="entry name" value="CSBD-LIKE DOMAIN-CONTAINING PROTEIN"/>
    <property type="match status" value="1"/>
</dbReference>
<feature type="domain" description="RlpA-like protein double-psi beta-barrel" evidence="2">
    <location>
        <begin position="90"/>
        <end position="129"/>
    </location>
</feature>
<evidence type="ECO:0000313" key="3">
    <source>
        <dbReference type="EMBL" id="GAQ89839.1"/>
    </source>
</evidence>
<evidence type="ECO:0000313" key="4">
    <source>
        <dbReference type="Proteomes" id="UP000054558"/>
    </source>
</evidence>
<dbReference type="EMBL" id="DF237517">
    <property type="protein sequence ID" value="GAQ89839.1"/>
    <property type="molecule type" value="Genomic_DNA"/>
</dbReference>
<keyword evidence="4" id="KW-1185">Reference proteome</keyword>
<dbReference type="InterPro" id="IPR009009">
    <property type="entry name" value="RlpA-like_DPBB"/>
</dbReference>
<feature type="region of interest" description="Disordered" evidence="1">
    <location>
        <begin position="162"/>
        <end position="229"/>
    </location>
</feature>
<protein>
    <recommendedName>
        <fullName evidence="2">RlpA-like protein double-psi beta-barrel domain-containing protein</fullName>
    </recommendedName>
</protein>
<dbReference type="OrthoDB" id="5823761at2759"/>
<dbReference type="GO" id="GO:0051276">
    <property type="term" value="P:chromosome organization"/>
    <property type="evidence" value="ECO:0007669"/>
    <property type="project" value="InterPro"/>
</dbReference>
<sequence length="229" mass="25165">MASHIKKYRLERRQVMKSEKDHTSSGLKKKDLMYATHDGKSRTIVSRKRHENAINNPKLQAWLDHVKSVYDDIKPLGKTYKDAMQLAAATYKRSVVVTITDYCPTQGNEQWCGADAHHFDLSGKAFSELLSMSTSNKTSGYVDKAVGASKEATGKVFSNRLKSKGAAQREKGQAEIDAAKARKQAEATGDKVAGTAKQVAGSVTNNTSLANESRAERLTGKQKAARNEF</sequence>
<dbReference type="Pfam" id="PF19060">
    <property type="entry name" value="DVNP"/>
    <property type="match status" value="1"/>
</dbReference>
<dbReference type="Pfam" id="PF03330">
    <property type="entry name" value="DPBB_1"/>
    <property type="match status" value="1"/>
</dbReference>
<dbReference type="AlphaFoldDB" id="A0A1Y1IK88"/>
<dbReference type="Gene3D" id="2.40.40.10">
    <property type="entry name" value="RlpA-like domain"/>
    <property type="match status" value="1"/>
</dbReference>
<dbReference type="InterPro" id="IPR043928">
    <property type="entry name" value="DNVP"/>
</dbReference>
<dbReference type="GO" id="GO:0003677">
    <property type="term" value="F:DNA binding"/>
    <property type="evidence" value="ECO:0007669"/>
    <property type="project" value="InterPro"/>
</dbReference>
<evidence type="ECO:0000256" key="1">
    <source>
        <dbReference type="SAM" id="MobiDB-lite"/>
    </source>
</evidence>
<feature type="compositionally biased region" description="Basic and acidic residues" evidence="1">
    <location>
        <begin position="167"/>
        <end position="189"/>
    </location>
</feature>
<reference evidence="3 4" key="1">
    <citation type="journal article" date="2014" name="Nat. Commun.">
        <title>Klebsormidium flaccidum genome reveals primary factors for plant terrestrial adaptation.</title>
        <authorList>
            <person name="Hori K."/>
            <person name="Maruyama F."/>
            <person name="Fujisawa T."/>
            <person name="Togashi T."/>
            <person name="Yamamoto N."/>
            <person name="Seo M."/>
            <person name="Sato S."/>
            <person name="Yamada T."/>
            <person name="Mori H."/>
            <person name="Tajima N."/>
            <person name="Moriyama T."/>
            <person name="Ikeuchi M."/>
            <person name="Watanabe M."/>
            <person name="Wada H."/>
            <person name="Kobayashi K."/>
            <person name="Saito M."/>
            <person name="Masuda T."/>
            <person name="Sasaki-Sekimoto Y."/>
            <person name="Mashiguchi K."/>
            <person name="Awai K."/>
            <person name="Shimojima M."/>
            <person name="Masuda S."/>
            <person name="Iwai M."/>
            <person name="Nobusawa T."/>
            <person name="Narise T."/>
            <person name="Kondo S."/>
            <person name="Saito H."/>
            <person name="Sato R."/>
            <person name="Murakawa M."/>
            <person name="Ihara Y."/>
            <person name="Oshima-Yamada Y."/>
            <person name="Ohtaka K."/>
            <person name="Satoh M."/>
            <person name="Sonobe K."/>
            <person name="Ishii M."/>
            <person name="Ohtani R."/>
            <person name="Kanamori-Sato M."/>
            <person name="Honoki R."/>
            <person name="Miyazaki D."/>
            <person name="Mochizuki H."/>
            <person name="Umetsu J."/>
            <person name="Higashi K."/>
            <person name="Shibata D."/>
            <person name="Kamiya Y."/>
            <person name="Sato N."/>
            <person name="Nakamura Y."/>
            <person name="Tabata S."/>
            <person name="Ida S."/>
            <person name="Kurokawa K."/>
            <person name="Ohta H."/>
        </authorList>
    </citation>
    <scope>NUCLEOTIDE SEQUENCE [LARGE SCALE GENOMIC DNA]</scope>
    <source>
        <strain evidence="3 4">NIES-2285</strain>
    </source>
</reference>
<organism evidence="3 4">
    <name type="scientific">Klebsormidium nitens</name>
    <name type="common">Green alga</name>
    <name type="synonym">Ulothrix nitens</name>
    <dbReference type="NCBI Taxonomy" id="105231"/>
    <lineage>
        <taxon>Eukaryota</taxon>
        <taxon>Viridiplantae</taxon>
        <taxon>Streptophyta</taxon>
        <taxon>Klebsormidiophyceae</taxon>
        <taxon>Klebsormidiales</taxon>
        <taxon>Klebsormidiaceae</taxon>
        <taxon>Klebsormidium</taxon>
    </lineage>
</organism>
<feature type="compositionally biased region" description="Polar residues" evidence="1">
    <location>
        <begin position="201"/>
        <end position="211"/>
    </location>
</feature>
<feature type="compositionally biased region" description="Basic and acidic residues" evidence="1">
    <location>
        <begin position="213"/>
        <end position="229"/>
    </location>
</feature>
<dbReference type="STRING" id="105231.A0A1Y1IK88"/>
<evidence type="ECO:0000259" key="2">
    <source>
        <dbReference type="Pfam" id="PF03330"/>
    </source>
</evidence>
<dbReference type="SUPFAM" id="SSF50685">
    <property type="entry name" value="Barwin-like endoglucanases"/>
    <property type="match status" value="1"/>
</dbReference>
<proteinExistence type="predicted"/>
<name>A0A1Y1IK88_KLENI</name>
<dbReference type="InterPro" id="IPR036908">
    <property type="entry name" value="RlpA-like_sf"/>
</dbReference>